<name>T1AYX2_9ZZZZ</name>
<sequence>MTSYPLVSRTRQTLRSAEFGFFGVVVYTRVQTPRFWGEAP</sequence>
<evidence type="ECO:0000313" key="1">
    <source>
        <dbReference type="EMBL" id="EQD65791.1"/>
    </source>
</evidence>
<accession>T1AYX2</accession>
<dbReference type="AlphaFoldDB" id="T1AYX2"/>
<proteinExistence type="predicted"/>
<reference evidence="1" key="2">
    <citation type="journal article" date="2014" name="ISME J.">
        <title>Microbial stratification in low pH oxic and suboxic macroscopic growths along an acid mine drainage.</title>
        <authorList>
            <person name="Mendez-Garcia C."/>
            <person name="Mesa V."/>
            <person name="Sprenger R.R."/>
            <person name="Richter M."/>
            <person name="Diez M.S."/>
            <person name="Solano J."/>
            <person name="Bargiela R."/>
            <person name="Golyshina O.V."/>
            <person name="Manteca A."/>
            <person name="Ramos J.L."/>
            <person name="Gallego J.R."/>
            <person name="Llorente I."/>
            <person name="Martins Dos Santos V.A."/>
            <person name="Jensen O.N."/>
            <person name="Pelaez A.I."/>
            <person name="Sanchez J."/>
            <person name="Ferrer M."/>
        </authorList>
    </citation>
    <scope>NUCLEOTIDE SEQUENCE</scope>
</reference>
<organism evidence="1">
    <name type="scientific">mine drainage metagenome</name>
    <dbReference type="NCBI Taxonomy" id="410659"/>
    <lineage>
        <taxon>unclassified sequences</taxon>
        <taxon>metagenomes</taxon>
        <taxon>ecological metagenomes</taxon>
    </lineage>
</organism>
<dbReference type="EMBL" id="AUZX01006012">
    <property type="protein sequence ID" value="EQD65791.1"/>
    <property type="molecule type" value="Genomic_DNA"/>
</dbReference>
<feature type="non-terminal residue" evidence="1">
    <location>
        <position position="40"/>
    </location>
</feature>
<reference evidence="1" key="1">
    <citation type="submission" date="2013-08" db="EMBL/GenBank/DDBJ databases">
        <authorList>
            <person name="Mendez C."/>
            <person name="Richter M."/>
            <person name="Ferrer M."/>
            <person name="Sanchez J."/>
        </authorList>
    </citation>
    <scope>NUCLEOTIDE SEQUENCE</scope>
</reference>
<comment type="caution">
    <text evidence="1">The sequence shown here is derived from an EMBL/GenBank/DDBJ whole genome shotgun (WGS) entry which is preliminary data.</text>
</comment>
<gene>
    <name evidence="1" type="ORF">B1A_08409</name>
</gene>
<protein>
    <submittedName>
        <fullName evidence="1">Uncharacterized protein</fullName>
    </submittedName>
</protein>